<proteinExistence type="predicted"/>
<gene>
    <name evidence="1" type="ORF">AN484_09440</name>
</gene>
<dbReference type="EMBL" id="LJOW01000036">
    <property type="protein sequence ID" value="OBQ43959.1"/>
    <property type="molecule type" value="Genomic_DNA"/>
</dbReference>
<comment type="caution">
    <text evidence="1">The sequence shown here is derived from an EMBL/GenBank/DDBJ whole genome shotgun (WGS) entry which is preliminary data.</text>
</comment>
<evidence type="ECO:0000313" key="1">
    <source>
        <dbReference type="EMBL" id="OBQ43959.1"/>
    </source>
</evidence>
<name>A0A1B7X3N5_APHFL</name>
<evidence type="ECO:0000313" key="2">
    <source>
        <dbReference type="Proteomes" id="UP000092093"/>
    </source>
</evidence>
<dbReference type="Proteomes" id="UP000092093">
    <property type="component" value="Unassembled WGS sequence"/>
</dbReference>
<reference evidence="1 2" key="1">
    <citation type="submission" date="2015-09" db="EMBL/GenBank/DDBJ databases">
        <title>Aphanizomenon flos-aquae WA102.</title>
        <authorList>
            <person name="Driscoll C."/>
        </authorList>
    </citation>
    <scope>NUCLEOTIDE SEQUENCE [LARGE SCALE GENOMIC DNA]</scope>
    <source>
        <strain evidence="1">WA102</strain>
    </source>
</reference>
<protein>
    <submittedName>
        <fullName evidence="1">Uncharacterized protein</fullName>
    </submittedName>
</protein>
<dbReference type="AlphaFoldDB" id="A0A1B7X3N5"/>
<organism evidence="1 2">
    <name type="scientific">Aphanizomenon flos-aquae WA102</name>
    <dbReference type="NCBI Taxonomy" id="1710896"/>
    <lineage>
        <taxon>Bacteria</taxon>
        <taxon>Bacillati</taxon>
        <taxon>Cyanobacteriota</taxon>
        <taxon>Cyanophyceae</taxon>
        <taxon>Nostocales</taxon>
        <taxon>Aphanizomenonaceae</taxon>
        <taxon>Aphanizomenon</taxon>
    </lineage>
</organism>
<sequence>MHQLITLSDRMKCAITGTIIDKGEQAYYNYQTKNCIHPLEYEKNMRQTKIGDPKTYFTRLQKLNK</sequence>
<accession>A0A1B7X3N5</accession>